<reference evidence="2" key="1">
    <citation type="submission" date="2022-06" db="EMBL/GenBank/DDBJ databases">
        <title>Uncovering the hologenomic basis of an extraordinary plant invasion.</title>
        <authorList>
            <person name="Bieker V.C."/>
            <person name="Martin M.D."/>
            <person name="Gilbert T."/>
            <person name="Hodgins K."/>
            <person name="Battlay P."/>
            <person name="Petersen B."/>
            <person name="Wilson J."/>
        </authorList>
    </citation>
    <scope>NUCLEOTIDE SEQUENCE</scope>
    <source>
        <strain evidence="2">AA19_3_7</strain>
        <tissue evidence="2">Leaf</tissue>
    </source>
</reference>
<keyword evidence="1" id="KW-0732">Signal</keyword>
<sequence>MANLMLLFHLCPLPGTFGRFGWRQNARGEVMRIQSAMAICRLGCNARARKELGEYGFILPLIMMWKVDRLKRKRRLQRRCQRSWFIKGIKGFTGWKREV</sequence>
<feature type="signal peptide" evidence="1">
    <location>
        <begin position="1"/>
        <end position="18"/>
    </location>
</feature>
<dbReference type="AlphaFoldDB" id="A0AAD5CW84"/>
<evidence type="ECO:0000256" key="1">
    <source>
        <dbReference type="SAM" id="SignalP"/>
    </source>
</evidence>
<keyword evidence="3" id="KW-1185">Reference proteome</keyword>
<comment type="caution">
    <text evidence="2">The sequence shown here is derived from an EMBL/GenBank/DDBJ whole genome shotgun (WGS) entry which is preliminary data.</text>
</comment>
<proteinExistence type="predicted"/>
<accession>A0AAD5CW84</accession>
<protein>
    <submittedName>
        <fullName evidence="2">Uncharacterized protein</fullName>
    </submittedName>
</protein>
<evidence type="ECO:0000313" key="2">
    <source>
        <dbReference type="EMBL" id="KAI7749493.1"/>
    </source>
</evidence>
<evidence type="ECO:0000313" key="3">
    <source>
        <dbReference type="Proteomes" id="UP001206925"/>
    </source>
</evidence>
<organism evidence="2 3">
    <name type="scientific">Ambrosia artemisiifolia</name>
    <name type="common">Common ragweed</name>
    <dbReference type="NCBI Taxonomy" id="4212"/>
    <lineage>
        <taxon>Eukaryota</taxon>
        <taxon>Viridiplantae</taxon>
        <taxon>Streptophyta</taxon>
        <taxon>Embryophyta</taxon>
        <taxon>Tracheophyta</taxon>
        <taxon>Spermatophyta</taxon>
        <taxon>Magnoliopsida</taxon>
        <taxon>eudicotyledons</taxon>
        <taxon>Gunneridae</taxon>
        <taxon>Pentapetalae</taxon>
        <taxon>asterids</taxon>
        <taxon>campanulids</taxon>
        <taxon>Asterales</taxon>
        <taxon>Asteraceae</taxon>
        <taxon>Asteroideae</taxon>
        <taxon>Heliantheae alliance</taxon>
        <taxon>Heliantheae</taxon>
        <taxon>Ambrosia</taxon>
    </lineage>
</organism>
<dbReference type="Proteomes" id="UP001206925">
    <property type="component" value="Unassembled WGS sequence"/>
</dbReference>
<dbReference type="EMBL" id="JAMZMK010006348">
    <property type="protein sequence ID" value="KAI7749493.1"/>
    <property type="molecule type" value="Genomic_DNA"/>
</dbReference>
<feature type="chain" id="PRO_5042158617" evidence="1">
    <location>
        <begin position="19"/>
        <end position="99"/>
    </location>
</feature>
<gene>
    <name evidence="2" type="ORF">M8C21_001858</name>
</gene>
<name>A0AAD5CW84_AMBAR</name>